<sequence>MSRLHLEDPSTLFVQRPQGPGTKLATPSSAKPAGSGIIWHVLNKEKLERVLQRMGAQPLDGIGSQSRLGVLKDDDGTTSGIKSLYKEVRTLNILLTDIHKAVTAGPTGHTGQLDGSVTVTPPGHRAYHSRRSSLPVSPTTTFPKVFSLKDINLLLSYIIHLFHLLKVVLSRSILFMIRLVVAWLDDMLYPN</sequence>
<dbReference type="EMBL" id="JANAWD010000622">
    <property type="protein sequence ID" value="KAJ3477188.1"/>
    <property type="molecule type" value="Genomic_DNA"/>
</dbReference>
<reference evidence="2" key="1">
    <citation type="submission" date="2022-07" db="EMBL/GenBank/DDBJ databases">
        <title>Genome Sequence of Physisporinus lineatus.</title>
        <authorList>
            <person name="Buettner E."/>
        </authorList>
    </citation>
    <scope>NUCLEOTIDE SEQUENCE</scope>
    <source>
        <strain evidence="2">VT162</strain>
    </source>
</reference>
<evidence type="ECO:0000256" key="1">
    <source>
        <dbReference type="SAM" id="MobiDB-lite"/>
    </source>
</evidence>
<proteinExistence type="predicted"/>
<accession>A0AAD5Y9X6</accession>
<name>A0AAD5Y9X6_9APHY</name>
<dbReference type="AlphaFoldDB" id="A0AAD5Y9X6"/>
<evidence type="ECO:0000313" key="3">
    <source>
        <dbReference type="Proteomes" id="UP001212997"/>
    </source>
</evidence>
<keyword evidence="3" id="KW-1185">Reference proteome</keyword>
<evidence type="ECO:0000313" key="2">
    <source>
        <dbReference type="EMBL" id="KAJ3477188.1"/>
    </source>
</evidence>
<protein>
    <submittedName>
        <fullName evidence="2">Uncharacterized protein</fullName>
    </submittedName>
</protein>
<dbReference type="Proteomes" id="UP001212997">
    <property type="component" value="Unassembled WGS sequence"/>
</dbReference>
<feature type="region of interest" description="Disordered" evidence="1">
    <location>
        <begin position="1"/>
        <end position="32"/>
    </location>
</feature>
<gene>
    <name evidence="2" type="ORF">NLI96_g10635</name>
</gene>
<comment type="caution">
    <text evidence="2">The sequence shown here is derived from an EMBL/GenBank/DDBJ whole genome shotgun (WGS) entry which is preliminary data.</text>
</comment>
<organism evidence="2 3">
    <name type="scientific">Meripilus lineatus</name>
    <dbReference type="NCBI Taxonomy" id="2056292"/>
    <lineage>
        <taxon>Eukaryota</taxon>
        <taxon>Fungi</taxon>
        <taxon>Dikarya</taxon>
        <taxon>Basidiomycota</taxon>
        <taxon>Agaricomycotina</taxon>
        <taxon>Agaricomycetes</taxon>
        <taxon>Polyporales</taxon>
        <taxon>Meripilaceae</taxon>
        <taxon>Meripilus</taxon>
    </lineage>
</organism>